<dbReference type="InterPro" id="IPR009012">
    <property type="entry name" value="GrpE_head"/>
</dbReference>
<dbReference type="PANTHER" id="PTHR21237">
    <property type="entry name" value="GRPE PROTEIN"/>
    <property type="match status" value="1"/>
</dbReference>
<feature type="region of interest" description="Disordered" evidence="13">
    <location>
        <begin position="1"/>
        <end position="26"/>
    </location>
</feature>
<evidence type="ECO:0000256" key="7">
    <source>
        <dbReference type="ARBA" id="ARBA00053401"/>
    </source>
</evidence>
<dbReference type="InterPro" id="IPR000740">
    <property type="entry name" value="GrpE"/>
</dbReference>
<dbReference type="GO" id="GO:0000774">
    <property type="term" value="F:adenyl-nucleotide exchange factor activity"/>
    <property type="evidence" value="ECO:0007669"/>
    <property type="project" value="InterPro"/>
</dbReference>
<dbReference type="PRINTS" id="PR00773">
    <property type="entry name" value="GRPEPROTEIN"/>
</dbReference>
<dbReference type="STRING" id="222136.BBW65_06825"/>
<evidence type="ECO:0000256" key="6">
    <source>
        <dbReference type="ARBA" id="ARBA00023186"/>
    </source>
</evidence>
<keyword evidence="4 10" id="KW-0963">Cytoplasm</keyword>
<dbReference type="OrthoDB" id="9789811at2"/>
<dbReference type="Proteomes" id="UP000092884">
    <property type="component" value="Chromosome"/>
</dbReference>
<dbReference type="FunFam" id="2.30.22.10:FF:000001">
    <property type="entry name" value="Protein GrpE"/>
    <property type="match status" value="1"/>
</dbReference>
<proteinExistence type="inferred from homology"/>
<evidence type="ECO:0000256" key="5">
    <source>
        <dbReference type="ARBA" id="ARBA00023016"/>
    </source>
</evidence>
<dbReference type="SUPFAM" id="SSF51064">
    <property type="entry name" value="Head domain of nucleotide exchange factor GrpE"/>
    <property type="match status" value="1"/>
</dbReference>
<dbReference type="GO" id="GO:0051087">
    <property type="term" value="F:protein-folding chaperone binding"/>
    <property type="evidence" value="ECO:0007669"/>
    <property type="project" value="InterPro"/>
</dbReference>
<comment type="subunit">
    <text evidence="3 10">Homodimer.</text>
</comment>
<dbReference type="InterPro" id="IPR013805">
    <property type="entry name" value="GrpE_CC"/>
</dbReference>
<reference evidence="15" key="1">
    <citation type="submission" date="2016-07" db="EMBL/GenBank/DDBJ databases">
        <authorList>
            <person name="Florea S."/>
            <person name="Webb J.S."/>
            <person name="Jaromczyk J."/>
            <person name="Schardl C.L."/>
        </authorList>
    </citation>
    <scope>NUCLEOTIDE SEQUENCE [LARGE SCALE GENOMIC DNA]</scope>
    <source>
        <strain evidence="15">MIT 01-6242</strain>
    </source>
</reference>
<evidence type="ECO:0000256" key="8">
    <source>
        <dbReference type="ARBA" id="ARBA00072274"/>
    </source>
</evidence>
<evidence type="ECO:0000313" key="15">
    <source>
        <dbReference type="Proteomes" id="UP000092884"/>
    </source>
</evidence>
<dbReference type="NCBIfam" id="NF010747">
    <property type="entry name" value="PRK14149.1"/>
    <property type="match status" value="1"/>
</dbReference>
<dbReference type="AlphaFoldDB" id="A0A1B1U6V2"/>
<dbReference type="GO" id="GO:0006457">
    <property type="term" value="P:protein folding"/>
    <property type="evidence" value="ECO:0007669"/>
    <property type="project" value="InterPro"/>
</dbReference>
<evidence type="ECO:0000256" key="12">
    <source>
        <dbReference type="RuleBase" id="RU004478"/>
    </source>
</evidence>
<comment type="similarity">
    <text evidence="2 10 12">Belongs to the GrpE family.</text>
</comment>
<dbReference type="RefSeq" id="WP_066341356.1">
    <property type="nucleotide sequence ID" value="NZ_CP016503.1"/>
</dbReference>
<dbReference type="NCBIfam" id="NF010738">
    <property type="entry name" value="PRK14140.1"/>
    <property type="match status" value="1"/>
</dbReference>
<dbReference type="PANTHER" id="PTHR21237:SF23">
    <property type="entry name" value="GRPE PROTEIN HOMOLOG, MITOCHONDRIAL"/>
    <property type="match status" value="1"/>
</dbReference>
<evidence type="ECO:0000256" key="9">
    <source>
        <dbReference type="ARBA" id="ARBA00076414"/>
    </source>
</evidence>
<organism evidence="14 15">
    <name type="scientific">Helicobacter enhydrae</name>
    <dbReference type="NCBI Taxonomy" id="222136"/>
    <lineage>
        <taxon>Bacteria</taxon>
        <taxon>Pseudomonadati</taxon>
        <taxon>Campylobacterota</taxon>
        <taxon>Epsilonproteobacteria</taxon>
        <taxon>Campylobacterales</taxon>
        <taxon>Helicobacteraceae</taxon>
        <taxon>Helicobacter</taxon>
    </lineage>
</organism>
<dbReference type="HAMAP" id="MF_01151">
    <property type="entry name" value="GrpE"/>
    <property type="match status" value="1"/>
</dbReference>
<evidence type="ECO:0000256" key="10">
    <source>
        <dbReference type="HAMAP-Rule" id="MF_01151"/>
    </source>
</evidence>
<dbReference type="KEGG" id="het:BBW65_06825"/>
<protein>
    <recommendedName>
        <fullName evidence="8 10">Protein GrpE</fullName>
    </recommendedName>
    <alternativeName>
        <fullName evidence="9 10">HSP-70 cofactor</fullName>
    </alternativeName>
</protein>
<comment type="function">
    <text evidence="7 10 11">Participates actively in the response to hyperosmotic and heat shock by preventing the aggregation of stress-denatured proteins, in association with DnaK and GrpE. It is the nucleotide exchange factor for DnaK and may function as a thermosensor. Unfolded proteins bind initially to DnaJ; upon interaction with the DnaJ-bound protein, DnaK hydrolyzes its bound ATP, resulting in the formation of a stable complex. GrpE releases ADP from DnaK; ATP binding to DnaK triggers the release of the substrate protein, thus completing the reaction cycle. Several rounds of ATP-dependent interactions between DnaJ, DnaK and GrpE are required for fully efficient folding.</text>
</comment>
<dbReference type="Gene3D" id="2.30.22.10">
    <property type="entry name" value="Head domain of nucleotide exchange factor GrpE"/>
    <property type="match status" value="1"/>
</dbReference>
<accession>A0A1B1U6V2</accession>
<dbReference type="CDD" id="cd00446">
    <property type="entry name" value="GrpE"/>
    <property type="match status" value="1"/>
</dbReference>
<evidence type="ECO:0000256" key="4">
    <source>
        <dbReference type="ARBA" id="ARBA00022490"/>
    </source>
</evidence>
<comment type="subcellular location">
    <subcellularLocation>
        <location evidence="1 10">Cytoplasm</location>
    </subcellularLocation>
</comment>
<dbReference type="EMBL" id="CP016503">
    <property type="protein sequence ID" value="ANV98524.1"/>
    <property type="molecule type" value="Genomic_DNA"/>
</dbReference>
<keyword evidence="15" id="KW-1185">Reference proteome</keyword>
<gene>
    <name evidence="10" type="primary">grpE</name>
    <name evidence="14" type="ORF">BBW65_06825</name>
</gene>
<dbReference type="SUPFAM" id="SSF58014">
    <property type="entry name" value="Coiled-coil domain of nucleotide exchange factor GrpE"/>
    <property type="match status" value="1"/>
</dbReference>
<dbReference type="GO" id="GO:0051082">
    <property type="term" value="F:unfolded protein binding"/>
    <property type="evidence" value="ECO:0007669"/>
    <property type="project" value="TreeGrafter"/>
</dbReference>
<evidence type="ECO:0000256" key="3">
    <source>
        <dbReference type="ARBA" id="ARBA00011738"/>
    </source>
</evidence>
<dbReference type="GO" id="GO:0005829">
    <property type="term" value="C:cytosol"/>
    <property type="evidence" value="ECO:0007669"/>
    <property type="project" value="TreeGrafter"/>
</dbReference>
<evidence type="ECO:0000256" key="11">
    <source>
        <dbReference type="RuleBase" id="RU000639"/>
    </source>
</evidence>
<dbReference type="PROSITE" id="PS01071">
    <property type="entry name" value="GRPE"/>
    <property type="match status" value="1"/>
</dbReference>
<dbReference type="GO" id="GO:0042803">
    <property type="term" value="F:protein homodimerization activity"/>
    <property type="evidence" value="ECO:0007669"/>
    <property type="project" value="InterPro"/>
</dbReference>
<sequence>MQTDENQELETAPKESQAEAEVEQENFEEKFKALESEYLRVYADFENVKKRLEREKYQALEYCYEEIAKDLLPVIDTLEKALEIAKEAQQEAIGEGIKLTLDNLIKVVQKHGIEVIAQEGEFDPQLHDAIMQVPSEEVEEGHIVQTLQKGYKYKERTLRPAMVSVAKN</sequence>
<keyword evidence="5 10" id="KW-0346">Stress response</keyword>
<evidence type="ECO:0000256" key="2">
    <source>
        <dbReference type="ARBA" id="ARBA00009054"/>
    </source>
</evidence>
<dbReference type="Gene3D" id="3.90.20.20">
    <property type="match status" value="1"/>
</dbReference>
<evidence type="ECO:0000256" key="13">
    <source>
        <dbReference type="SAM" id="MobiDB-lite"/>
    </source>
</evidence>
<evidence type="ECO:0000256" key="1">
    <source>
        <dbReference type="ARBA" id="ARBA00004496"/>
    </source>
</evidence>
<evidence type="ECO:0000313" key="14">
    <source>
        <dbReference type="EMBL" id="ANV98524.1"/>
    </source>
</evidence>
<keyword evidence="6 10" id="KW-0143">Chaperone</keyword>
<dbReference type="Pfam" id="PF01025">
    <property type="entry name" value="GrpE"/>
    <property type="match status" value="1"/>
</dbReference>
<name>A0A1B1U6V2_9HELI</name>